<evidence type="ECO:0000313" key="2">
    <source>
        <dbReference type="Proteomes" id="UP000237105"/>
    </source>
</evidence>
<accession>A0A2P5CHI0</accession>
<keyword evidence="2" id="KW-1185">Reference proteome</keyword>
<dbReference type="EMBL" id="JXTB01000130">
    <property type="protein sequence ID" value="PON60484.1"/>
    <property type="molecule type" value="Genomic_DNA"/>
</dbReference>
<reference evidence="2" key="1">
    <citation type="submission" date="2016-06" db="EMBL/GenBank/DDBJ databases">
        <title>Parallel loss of symbiosis genes in relatives of nitrogen-fixing non-legume Parasponia.</title>
        <authorList>
            <person name="Van Velzen R."/>
            <person name="Holmer R."/>
            <person name="Bu F."/>
            <person name="Rutten L."/>
            <person name="Van Zeijl A."/>
            <person name="Liu W."/>
            <person name="Santuari L."/>
            <person name="Cao Q."/>
            <person name="Sharma T."/>
            <person name="Shen D."/>
            <person name="Roswanjaya Y."/>
            <person name="Wardhani T."/>
            <person name="Kalhor M.S."/>
            <person name="Jansen J."/>
            <person name="Van den Hoogen J."/>
            <person name="Gungor B."/>
            <person name="Hartog M."/>
            <person name="Hontelez J."/>
            <person name="Verver J."/>
            <person name="Yang W.-C."/>
            <person name="Schijlen E."/>
            <person name="Repin R."/>
            <person name="Schilthuizen M."/>
            <person name="Schranz E."/>
            <person name="Heidstra R."/>
            <person name="Miyata K."/>
            <person name="Fedorova E."/>
            <person name="Kohlen W."/>
            <person name="Bisseling T."/>
            <person name="Smit S."/>
            <person name="Geurts R."/>
        </authorList>
    </citation>
    <scope>NUCLEOTIDE SEQUENCE [LARGE SCALE GENOMIC DNA]</scope>
    <source>
        <strain evidence="2">cv. WU1-14</strain>
    </source>
</reference>
<protein>
    <submittedName>
        <fullName evidence="1">Uncharacterized protein</fullName>
    </submittedName>
</protein>
<evidence type="ECO:0000313" key="1">
    <source>
        <dbReference type="EMBL" id="PON60484.1"/>
    </source>
</evidence>
<organism evidence="1 2">
    <name type="scientific">Parasponia andersonii</name>
    <name type="common">Sponia andersonii</name>
    <dbReference type="NCBI Taxonomy" id="3476"/>
    <lineage>
        <taxon>Eukaryota</taxon>
        <taxon>Viridiplantae</taxon>
        <taxon>Streptophyta</taxon>
        <taxon>Embryophyta</taxon>
        <taxon>Tracheophyta</taxon>
        <taxon>Spermatophyta</taxon>
        <taxon>Magnoliopsida</taxon>
        <taxon>eudicotyledons</taxon>
        <taxon>Gunneridae</taxon>
        <taxon>Pentapetalae</taxon>
        <taxon>rosids</taxon>
        <taxon>fabids</taxon>
        <taxon>Rosales</taxon>
        <taxon>Cannabaceae</taxon>
        <taxon>Parasponia</taxon>
    </lineage>
</organism>
<dbReference type="AlphaFoldDB" id="A0A2P5CHI0"/>
<sequence>MLYCSLEGPVSKDGSSLVSIEIVTTLYRVVVTRIGKDRIETTIVTSFSKVVATTLEAFEDFEASSFFAIGFFELTEEMSYRVDAISLGFDDSKIVSFLVTNFVPPDFLLFVLVAIDSIGKVFCLSNDFLFRDIIILSFVLQGVLSRFFNFFNGLVEQWVLPPWVVKWPT</sequence>
<comment type="caution">
    <text evidence="1">The sequence shown here is derived from an EMBL/GenBank/DDBJ whole genome shotgun (WGS) entry which is preliminary data.</text>
</comment>
<proteinExistence type="predicted"/>
<dbReference type="Proteomes" id="UP000237105">
    <property type="component" value="Unassembled WGS sequence"/>
</dbReference>
<gene>
    <name evidence="1" type="ORF">PanWU01x14_152810</name>
</gene>
<name>A0A2P5CHI0_PARAD</name>